<dbReference type="InterPro" id="IPR010727">
    <property type="entry name" value="DUF1302"/>
</dbReference>
<dbReference type="Proteomes" id="UP000006764">
    <property type="component" value="Chromosome"/>
</dbReference>
<organism evidence="2 3">
    <name type="scientific">Isoalcanivorax pacificus W11-5</name>
    <dbReference type="NCBI Taxonomy" id="391936"/>
    <lineage>
        <taxon>Bacteria</taxon>
        <taxon>Pseudomonadati</taxon>
        <taxon>Pseudomonadota</taxon>
        <taxon>Gammaproteobacteria</taxon>
        <taxon>Oceanospirillales</taxon>
        <taxon>Alcanivoracaceae</taxon>
        <taxon>Isoalcanivorax</taxon>
    </lineage>
</organism>
<sequence>MKNKTMLKKRLAVAVASASLASALGLPAHAFELQFDNPNISGRLDTTLSAGALWRTEGRDRMLAATDDIVYMSTRGYSTQINKNDANNNYDTGLASLVGKATTELALDFGSSYGVFMRGTTFYDHVIMDEGHDGGALVSSAPYPSVGGSNRYALYSDYANNGTGDRFSRAARRNAGQRSRMLDAYVWGEFFVADRPLLVRAGRQVINWGEALFIQNGINSANYIDLAALRQPGAEIKEALLPLGSVYFSYGLTNNLTTEAFYQYEWKNTEDAPVGTFYSTHDAFPGKGANNVIVDGRLIAASAAVPAIADGFAAYTNATYGPGYEYEATQVTVSRGRDMEADDQGQFGLAARYFADSLNGTEFGVYYTRTHAKLPTVGARLNMLSVGGGAVAAAAMIDNTEYNMVYGEDIDMFGLSFSSNIGTMALSGEIAYRPKQPIINEVGDNLIQNLAGIAAQAGLSGVAPTVGDFTNHCVRAKVGGSCLDPNSSVNPGQYYYFYDEAKMTNASLVSIFSFGPMWGTDGMLFLLELGAEHAGGLKSRDANGNKLYYNSTAAIQYGEAAIQSPGDVYKTYLDEFSWGYRAAVRANYNDIFAGVSFNPSLTIAHDVEGNSVIGGNFMEDRKAATLGLNFVYQNNLELGLQATSFWGAGYSNKLNDRDNASVSVKYSF</sequence>
<dbReference type="AlphaFoldDB" id="A0A0B4XNY9"/>
<dbReference type="HOGENOM" id="CLU_016532_0_0_6"/>
<feature type="signal peptide" evidence="1">
    <location>
        <begin position="1"/>
        <end position="30"/>
    </location>
</feature>
<keyword evidence="3" id="KW-1185">Reference proteome</keyword>
<accession>A0A0B4XNY9</accession>
<evidence type="ECO:0000256" key="1">
    <source>
        <dbReference type="SAM" id="SignalP"/>
    </source>
</evidence>
<reference evidence="2 3" key="1">
    <citation type="journal article" date="2012" name="J. Bacteriol.">
        <title>Genome sequence of an alkane-degrading bacterium, Alcanivorax pacificus type strain W11-5, isolated from deep sea sediment.</title>
        <authorList>
            <person name="Lai Q."/>
            <person name="Shao Z."/>
        </authorList>
    </citation>
    <scope>NUCLEOTIDE SEQUENCE [LARGE SCALE GENOMIC DNA]</scope>
    <source>
        <strain evidence="2 3">W11-5</strain>
    </source>
</reference>
<evidence type="ECO:0000313" key="2">
    <source>
        <dbReference type="EMBL" id="AJD48460.1"/>
    </source>
</evidence>
<protein>
    <recommendedName>
        <fullName evidence="4">DUF1302 domain-containing protein</fullName>
    </recommendedName>
</protein>
<name>A0A0B4XNY9_9GAMM</name>
<proteinExistence type="predicted"/>
<dbReference type="STRING" id="391936.S7S_10240"/>
<dbReference type="RefSeq" id="WP_008735235.1">
    <property type="nucleotide sequence ID" value="NZ_CP004387.1"/>
</dbReference>
<evidence type="ECO:0000313" key="3">
    <source>
        <dbReference type="Proteomes" id="UP000006764"/>
    </source>
</evidence>
<evidence type="ECO:0008006" key="4">
    <source>
        <dbReference type="Google" id="ProtNLM"/>
    </source>
</evidence>
<gene>
    <name evidence="2" type="ORF">S7S_10240</name>
</gene>
<feature type="chain" id="PRO_5002112044" description="DUF1302 domain-containing protein" evidence="1">
    <location>
        <begin position="31"/>
        <end position="668"/>
    </location>
</feature>
<dbReference type="Pfam" id="PF06980">
    <property type="entry name" value="DUF1302"/>
    <property type="match status" value="1"/>
</dbReference>
<keyword evidence="1" id="KW-0732">Signal</keyword>
<dbReference type="OrthoDB" id="7000272at2"/>
<dbReference type="KEGG" id="apac:S7S_10240"/>
<dbReference type="EMBL" id="CP004387">
    <property type="protein sequence ID" value="AJD48460.1"/>
    <property type="molecule type" value="Genomic_DNA"/>
</dbReference>